<keyword evidence="1" id="KW-0732">Signal</keyword>
<dbReference type="CDD" id="cd08544">
    <property type="entry name" value="Reeler"/>
    <property type="match status" value="1"/>
</dbReference>
<evidence type="ECO:0000313" key="4">
    <source>
        <dbReference type="WBParaSite" id="ALUE_0001269401-mRNA-1"/>
    </source>
</evidence>
<reference evidence="4" key="1">
    <citation type="submission" date="2017-02" db="UniProtKB">
        <authorList>
            <consortium name="WormBaseParasite"/>
        </authorList>
    </citation>
    <scope>IDENTIFICATION</scope>
</reference>
<dbReference type="AlphaFoldDB" id="A0A0M3I6K0"/>
<organism evidence="3 4">
    <name type="scientific">Ascaris lumbricoides</name>
    <name type="common">Giant roundworm</name>
    <dbReference type="NCBI Taxonomy" id="6252"/>
    <lineage>
        <taxon>Eukaryota</taxon>
        <taxon>Metazoa</taxon>
        <taxon>Ecdysozoa</taxon>
        <taxon>Nematoda</taxon>
        <taxon>Chromadorea</taxon>
        <taxon>Rhabditida</taxon>
        <taxon>Spirurina</taxon>
        <taxon>Ascaridomorpha</taxon>
        <taxon>Ascaridoidea</taxon>
        <taxon>Ascarididae</taxon>
        <taxon>Ascaris</taxon>
    </lineage>
</organism>
<evidence type="ECO:0000256" key="1">
    <source>
        <dbReference type="SAM" id="SignalP"/>
    </source>
</evidence>
<dbReference type="PROSITE" id="PS51019">
    <property type="entry name" value="REELIN"/>
    <property type="match status" value="1"/>
</dbReference>
<dbReference type="GO" id="GO:0016020">
    <property type="term" value="C:membrane"/>
    <property type="evidence" value="ECO:0007669"/>
    <property type="project" value="TreeGrafter"/>
</dbReference>
<evidence type="ECO:0000313" key="3">
    <source>
        <dbReference type="Proteomes" id="UP000036681"/>
    </source>
</evidence>
<feature type="chain" id="PRO_5005656658" evidence="1">
    <location>
        <begin position="19"/>
        <end position="199"/>
    </location>
</feature>
<protein>
    <submittedName>
        <fullName evidence="4">Reelin domain-containing protein</fullName>
    </submittedName>
</protein>
<feature type="signal peptide" evidence="1">
    <location>
        <begin position="1"/>
        <end position="18"/>
    </location>
</feature>
<dbReference type="InterPro" id="IPR042307">
    <property type="entry name" value="Reeler_sf"/>
</dbReference>
<dbReference type="PANTHER" id="PTHR45828">
    <property type="entry name" value="CYTOCHROME B561/FERRIC REDUCTASE TRANSMEMBRANE"/>
    <property type="match status" value="1"/>
</dbReference>
<keyword evidence="3" id="KW-1185">Reference proteome</keyword>
<feature type="domain" description="Reelin" evidence="2">
    <location>
        <begin position="15"/>
        <end position="185"/>
    </location>
</feature>
<dbReference type="InterPro" id="IPR051237">
    <property type="entry name" value="Ferric-chelate_Red/DefProt"/>
</dbReference>
<accession>A0A0M3I6K0</accession>
<dbReference type="InterPro" id="IPR002861">
    <property type="entry name" value="Reeler_dom"/>
</dbReference>
<name>A0A0M3I6K0_ASCLU</name>
<evidence type="ECO:0000259" key="2">
    <source>
        <dbReference type="PROSITE" id="PS51019"/>
    </source>
</evidence>
<sequence length="199" mass="22758">MVLLIVITIILLFGSICAWPDGAPCKRSVVDSMNPLQAEEHAGGLQLTDPPYTIDVDSKCYWRNQPVALTLRGNTTKVHFKGFVIQPLVYKGVRQGRRMGKLVRLDDNGSWRQQCFRFHDSVTNAHEEDKNEVKLWWKNDKDDDYTVQFVATVVKSQYVFWVKSVFSPPIPPCRLHRKFDGYVPPAVTAPPQTQPFKLV</sequence>
<dbReference type="PANTHER" id="PTHR45828:SF42">
    <property type="entry name" value="DEFENSE PROTEIN L(2)34FC"/>
    <property type="match status" value="1"/>
</dbReference>
<dbReference type="Gene3D" id="2.60.40.4060">
    <property type="entry name" value="Reeler domain"/>
    <property type="match status" value="1"/>
</dbReference>
<proteinExistence type="predicted"/>
<dbReference type="Pfam" id="PF02014">
    <property type="entry name" value="Reeler"/>
    <property type="match status" value="1"/>
</dbReference>
<dbReference type="Proteomes" id="UP000036681">
    <property type="component" value="Unplaced"/>
</dbReference>
<dbReference type="WBParaSite" id="ALUE_0001269401-mRNA-1">
    <property type="protein sequence ID" value="ALUE_0001269401-mRNA-1"/>
    <property type="gene ID" value="ALUE_0001269401"/>
</dbReference>